<keyword evidence="2" id="KW-1185">Reference proteome</keyword>
<protein>
    <submittedName>
        <fullName evidence="1">Uncharacterized protein</fullName>
    </submittedName>
</protein>
<organism evidence="1 2">
    <name type="scientific">Heterodera trifolii</name>
    <dbReference type="NCBI Taxonomy" id="157864"/>
    <lineage>
        <taxon>Eukaryota</taxon>
        <taxon>Metazoa</taxon>
        <taxon>Ecdysozoa</taxon>
        <taxon>Nematoda</taxon>
        <taxon>Chromadorea</taxon>
        <taxon>Rhabditida</taxon>
        <taxon>Tylenchina</taxon>
        <taxon>Tylenchomorpha</taxon>
        <taxon>Tylenchoidea</taxon>
        <taxon>Heteroderidae</taxon>
        <taxon>Heteroderinae</taxon>
        <taxon>Heterodera</taxon>
    </lineage>
</organism>
<name>A0ABD2L985_9BILA</name>
<evidence type="ECO:0000313" key="1">
    <source>
        <dbReference type="EMBL" id="KAL3111803.1"/>
    </source>
</evidence>
<evidence type="ECO:0000313" key="2">
    <source>
        <dbReference type="Proteomes" id="UP001620626"/>
    </source>
</evidence>
<reference evidence="1 2" key="1">
    <citation type="submission" date="2024-10" db="EMBL/GenBank/DDBJ databases">
        <authorList>
            <person name="Kim D."/>
        </authorList>
    </citation>
    <scope>NUCLEOTIDE SEQUENCE [LARGE SCALE GENOMIC DNA]</scope>
    <source>
        <strain evidence="1">BH-2024</strain>
    </source>
</reference>
<sequence length="238" mass="27692">MPSFSYWTGKTKWEKRQKLDKLAKTNYDTIFDEEYATEYAMILSTDRQIAKQAEFRLSIRIYFSKIWNKILDAKMAKNEIEKCRIIHLWDGGELVQMTETFIHYEKETFEKIFEISAKIGAKNEKEKGIENKSGKMKKKASKKDKNRICEDILDKVRRNLLDTHSELMAKLSGETNAFSKLLKNSLETEKGALAKLCDFYSAKSLIGNDNKKCSPNSVEVMAKLEQKYPKLTQMLRNS</sequence>
<gene>
    <name evidence="1" type="ORF">niasHT_011090</name>
</gene>
<dbReference type="AlphaFoldDB" id="A0ABD2L985"/>
<accession>A0ABD2L985</accession>
<comment type="caution">
    <text evidence="1">The sequence shown here is derived from an EMBL/GenBank/DDBJ whole genome shotgun (WGS) entry which is preliminary data.</text>
</comment>
<dbReference type="Proteomes" id="UP001620626">
    <property type="component" value="Unassembled WGS sequence"/>
</dbReference>
<proteinExistence type="predicted"/>
<dbReference type="EMBL" id="JBICBT010000492">
    <property type="protein sequence ID" value="KAL3111803.1"/>
    <property type="molecule type" value="Genomic_DNA"/>
</dbReference>